<dbReference type="KEGG" id="tvr:TVD_12275"/>
<dbReference type="SUPFAM" id="SSF52833">
    <property type="entry name" value="Thioredoxin-like"/>
    <property type="match status" value="1"/>
</dbReference>
<feature type="domain" description="Thioredoxin" evidence="1">
    <location>
        <begin position="19"/>
        <end position="162"/>
    </location>
</feature>
<dbReference type="OrthoDB" id="7066560at2"/>
<keyword evidence="3" id="KW-1185">Reference proteome</keyword>
<proteinExistence type="predicted"/>
<dbReference type="PROSITE" id="PS51352">
    <property type="entry name" value="THIOREDOXIN_2"/>
    <property type="match status" value="1"/>
</dbReference>
<name>A0A0G3GB71_9GAMM</name>
<evidence type="ECO:0000313" key="2">
    <source>
        <dbReference type="EMBL" id="AKJ96081.1"/>
    </source>
</evidence>
<dbReference type="InterPro" id="IPR012336">
    <property type="entry name" value="Thioredoxin-like_fold"/>
</dbReference>
<accession>A0A0G3GB71</accession>
<dbReference type="Pfam" id="PF13098">
    <property type="entry name" value="Thioredoxin_2"/>
    <property type="match status" value="1"/>
</dbReference>
<dbReference type="EMBL" id="CP011367">
    <property type="protein sequence ID" value="AKJ96081.1"/>
    <property type="molecule type" value="Genomic_DNA"/>
</dbReference>
<sequence>MTMNLNTNLPRSPFGPMLLRSGALLVGMLLATAVAAGGVERAMDLQALNTQGDGKATVIMFASSSCPYCDRAEQRYLGPMTEDPALQGVNIRKVMLDRQEVRDFDGTTKLGSELGRAYGVRVVPTIMAFDAEGQPVGRPLVGIPNEQLYRSQIRVRIDAARNGARDTSS</sequence>
<reference evidence="2 3" key="1">
    <citation type="submission" date="2015-04" db="EMBL/GenBank/DDBJ databases">
        <title>Complete Sequence for the Genome of the Thioalkalivibrio versutus D301.</title>
        <authorList>
            <person name="Mu T."/>
            <person name="Zhou J."/>
            <person name="Xu X."/>
        </authorList>
    </citation>
    <scope>NUCLEOTIDE SEQUENCE [LARGE SCALE GENOMIC DNA]</scope>
    <source>
        <strain evidence="2 3">D301</strain>
    </source>
</reference>
<organism evidence="2 3">
    <name type="scientific">Thioalkalivibrio versutus</name>
    <dbReference type="NCBI Taxonomy" id="106634"/>
    <lineage>
        <taxon>Bacteria</taxon>
        <taxon>Pseudomonadati</taxon>
        <taxon>Pseudomonadota</taxon>
        <taxon>Gammaproteobacteria</taxon>
        <taxon>Chromatiales</taxon>
        <taxon>Ectothiorhodospiraceae</taxon>
        <taxon>Thioalkalivibrio</taxon>
    </lineage>
</organism>
<dbReference type="Proteomes" id="UP000064201">
    <property type="component" value="Chromosome"/>
</dbReference>
<protein>
    <recommendedName>
        <fullName evidence="1">Thioredoxin domain-containing protein</fullName>
    </recommendedName>
</protein>
<dbReference type="PATRIC" id="fig|106634.4.peg.2502"/>
<dbReference type="Gene3D" id="3.40.30.10">
    <property type="entry name" value="Glutaredoxin"/>
    <property type="match status" value="1"/>
</dbReference>
<dbReference type="RefSeq" id="WP_047251714.1">
    <property type="nucleotide sequence ID" value="NZ_CP011367.1"/>
</dbReference>
<evidence type="ECO:0000313" key="3">
    <source>
        <dbReference type="Proteomes" id="UP000064201"/>
    </source>
</evidence>
<evidence type="ECO:0000259" key="1">
    <source>
        <dbReference type="PROSITE" id="PS51352"/>
    </source>
</evidence>
<gene>
    <name evidence="2" type="ORF">TVD_12275</name>
</gene>
<dbReference type="AlphaFoldDB" id="A0A0G3GB71"/>
<dbReference type="InterPro" id="IPR036249">
    <property type="entry name" value="Thioredoxin-like_sf"/>
</dbReference>
<dbReference type="InterPro" id="IPR013766">
    <property type="entry name" value="Thioredoxin_domain"/>
</dbReference>